<evidence type="ECO:0000256" key="2">
    <source>
        <dbReference type="SAM" id="Phobius"/>
    </source>
</evidence>
<protein>
    <submittedName>
        <fullName evidence="3">Uncharacterized protein</fullName>
    </submittedName>
</protein>
<accession>A0A9W7TAX7</accession>
<keyword evidence="2" id="KW-0472">Membrane</keyword>
<dbReference type="AlphaFoldDB" id="A0A9W7TAX7"/>
<dbReference type="EMBL" id="JAFHDT010000020">
    <property type="protein sequence ID" value="KAI7795115.1"/>
    <property type="molecule type" value="Genomic_DNA"/>
</dbReference>
<keyword evidence="2" id="KW-0812">Transmembrane</keyword>
<evidence type="ECO:0000313" key="3">
    <source>
        <dbReference type="EMBL" id="KAI7795115.1"/>
    </source>
</evidence>
<gene>
    <name evidence="3" type="ORF">IRJ41_009412</name>
</gene>
<evidence type="ECO:0000313" key="4">
    <source>
        <dbReference type="Proteomes" id="UP001059041"/>
    </source>
</evidence>
<sequence length="127" mass="14603">MLAEKHDKAEAFTRLLRLWPSVKCFELSHTPLSHSFCHGRGKENDRPESPERQRRTLEREELCPDGERKSLCVCESKYKLCWCVVVGFWFGTGVLHWSVGALPWLPFLPVQFAKSPQGLNCSADENQ</sequence>
<feature type="transmembrane region" description="Helical" evidence="2">
    <location>
        <begin position="78"/>
        <end position="99"/>
    </location>
</feature>
<reference evidence="3" key="1">
    <citation type="submission" date="2021-02" db="EMBL/GenBank/DDBJ databases">
        <title>Comparative genomics reveals that relaxation of natural selection precedes convergent phenotypic evolution of cavefish.</title>
        <authorList>
            <person name="Peng Z."/>
        </authorList>
    </citation>
    <scope>NUCLEOTIDE SEQUENCE</scope>
    <source>
        <tissue evidence="3">Muscle</tissue>
    </source>
</reference>
<comment type="caution">
    <text evidence="3">The sequence shown here is derived from an EMBL/GenBank/DDBJ whole genome shotgun (WGS) entry which is preliminary data.</text>
</comment>
<keyword evidence="4" id="KW-1185">Reference proteome</keyword>
<feature type="region of interest" description="Disordered" evidence="1">
    <location>
        <begin position="32"/>
        <end position="57"/>
    </location>
</feature>
<dbReference type="Proteomes" id="UP001059041">
    <property type="component" value="Linkage Group LG20"/>
</dbReference>
<keyword evidence="2" id="KW-1133">Transmembrane helix</keyword>
<feature type="compositionally biased region" description="Basic and acidic residues" evidence="1">
    <location>
        <begin position="40"/>
        <end position="57"/>
    </location>
</feature>
<evidence type="ECO:0000256" key="1">
    <source>
        <dbReference type="SAM" id="MobiDB-lite"/>
    </source>
</evidence>
<name>A0A9W7TAX7_TRIRA</name>
<organism evidence="3 4">
    <name type="scientific">Triplophysa rosa</name>
    <name type="common">Cave loach</name>
    <dbReference type="NCBI Taxonomy" id="992332"/>
    <lineage>
        <taxon>Eukaryota</taxon>
        <taxon>Metazoa</taxon>
        <taxon>Chordata</taxon>
        <taxon>Craniata</taxon>
        <taxon>Vertebrata</taxon>
        <taxon>Euteleostomi</taxon>
        <taxon>Actinopterygii</taxon>
        <taxon>Neopterygii</taxon>
        <taxon>Teleostei</taxon>
        <taxon>Ostariophysi</taxon>
        <taxon>Cypriniformes</taxon>
        <taxon>Nemacheilidae</taxon>
        <taxon>Triplophysa</taxon>
    </lineage>
</organism>
<proteinExistence type="predicted"/>